<dbReference type="Proteomes" id="UP000660729">
    <property type="component" value="Unassembled WGS sequence"/>
</dbReference>
<evidence type="ECO:0000313" key="2">
    <source>
        <dbReference type="EMBL" id="KAF7191079.1"/>
    </source>
</evidence>
<sequence length="185" mass="20617">MPRKAFESHHWTSADKQSRRAFWAAVTPEDDVEQHILETAEVAKHKRAESLIPPKAPPKDEGYQPNLPLPVEMCPPPTQNVSRGKVVVRKAVPVHSVYGSVCDVDDSAASVSDAASSFNESSIEHQSTPPRPMVDSFLMDPTPPKSRPASPVASSPATSKTWNLATKSVWDITYWDEKTQKWRYR</sequence>
<proteinExistence type="predicted"/>
<feature type="compositionally biased region" description="Polar residues" evidence="1">
    <location>
        <begin position="118"/>
        <end position="128"/>
    </location>
</feature>
<evidence type="ECO:0000313" key="3">
    <source>
        <dbReference type="Proteomes" id="UP000660729"/>
    </source>
</evidence>
<evidence type="ECO:0000256" key="1">
    <source>
        <dbReference type="SAM" id="MobiDB-lite"/>
    </source>
</evidence>
<protein>
    <submittedName>
        <fullName evidence="2">Uncharacterized protein</fullName>
    </submittedName>
</protein>
<dbReference type="EMBL" id="JABCIY010000161">
    <property type="protein sequence ID" value="KAF7191079.1"/>
    <property type="molecule type" value="Genomic_DNA"/>
</dbReference>
<keyword evidence="3" id="KW-1185">Reference proteome</keyword>
<organism evidence="2 3">
    <name type="scientific">Pseudocercospora fuligena</name>
    <dbReference type="NCBI Taxonomy" id="685502"/>
    <lineage>
        <taxon>Eukaryota</taxon>
        <taxon>Fungi</taxon>
        <taxon>Dikarya</taxon>
        <taxon>Ascomycota</taxon>
        <taxon>Pezizomycotina</taxon>
        <taxon>Dothideomycetes</taxon>
        <taxon>Dothideomycetidae</taxon>
        <taxon>Mycosphaerellales</taxon>
        <taxon>Mycosphaerellaceae</taxon>
        <taxon>Pseudocercospora</taxon>
    </lineage>
</organism>
<gene>
    <name evidence="2" type="ORF">HII31_07594</name>
</gene>
<feature type="compositionally biased region" description="Low complexity" evidence="1">
    <location>
        <begin position="147"/>
        <end position="159"/>
    </location>
</feature>
<feature type="region of interest" description="Disordered" evidence="1">
    <location>
        <begin position="45"/>
        <end position="81"/>
    </location>
</feature>
<name>A0A8H6RGE9_9PEZI</name>
<accession>A0A8H6RGE9</accession>
<dbReference type="AlphaFoldDB" id="A0A8H6RGE9"/>
<dbReference type="OrthoDB" id="10422428at2759"/>
<feature type="region of interest" description="Disordered" evidence="1">
    <location>
        <begin position="109"/>
        <end position="159"/>
    </location>
</feature>
<reference evidence="2" key="1">
    <citation type="submission" date="2020-04" db="EMBL/GenBank/DDBJ databases">
        <title>Draft genome resource of the tomato pathogen Pseudocercospora fuligena.</title>
        <authorList>
            <person name="Zaccaron A."/>
        </authorList>
    </citation>
    <scope>NUCLEOTIDE SEQUENCE</scope>
    <source>
        <strain evidence="2">PF001</strain>
    </source>
</reference>
<comment type="caution">
    <text evidence="2">The sequence shown here is derived from an EMBL/GenBank/DDBJ whole genome shotgun (WGS) entry which is preliminary data.</text>
</comment>